<reference evidence="2 3" key="1">
    <citation type="submission" date="2020-04" db="EMBL/GenBank/DDBJ databases">
        <title>Whole-genome sequencing of Vibrio spp. from China reveals different genetic environments of blaCTX-M-14 among diverse lineages.</title>
        <authorList>
            <person name="Zheng Z."/>
            <person name="Ye L."/>
            <person name="Chen S."/>
        </authorList>
    </citation>
    <scope>NUCLEOTIDE SEQUENCE [LARGE SCALE GENOMIC DNA]</scope>
    <source>
        <strain evidence="2 3">Vb0551</strain>
    </source>
</reference>
<gene>
    <name evidence="2" type="ORF">HKB16_14040</name>
</gene>
<dbReference type="Proteomes" id="UP000518904">
    <property type="component" value="Unassembled WGS sequence"/>
</dbReference>
<dbReference type="SUPFAM" id="SSF46689">
    <property type="entry name" value="Homeodomain-like"/>
    <property type="match status" value="1"/>
</dbReference>
<dbReference type="AlphaFoldDB" id="A0A7Y0SI66"/>
<name>A0A7Y0SI66_VIBPH</name>
<dbReference type="EMBL" id="JABCLB010001328">
    <property type="protein sequence ID" value="NMU84004.1"/>
    <property type="molecule type" value="Genomic_DNA"/>
</dbReference>
<evidence type="ECO:0000313" key="2">
    <source>
        <dbReference type="EMBL" id="NMU84004.1"/>
    </source>
</evidence>
<feature type="domain" description="Mor transcription activator" evidence="1">
    <location>
        <begin position="29"/>
        <end position="131"/>
    </location>
</feature>
<dbReference type="Gene3D" id="1.10.10.60">
    <property type="entry name" value="Homeodomain-like"/>
    <property type="match status" value="2"/>
</dbReference>
<dbReference type="Pfam" id="PF08765">
    <property type="entry name" value="Mor"/>
    <property type="match status" value="1"/>
</dbReference>
<dbReference type="InterPro" id="IPR009057">
    <property type="entry name" value="Homeodomain-like_sf"/>
</dbReference>
<sequence length="133" mass="15267">MAQREMFGDEEIDSKVLDHVGELPEGSAAWPAMLLELHGVVANELKQAGIETPDLPLKVVMSIGEYMGGMQVYLPRGDKLKQQIRDMEIFNEFNGRNVPQLAKRHHLTSKTIYEIIARMRQVEIQRRQFSLFD</sequence>
<organism evidence="2 3">
    <name type="scientific">Vibrio parahaemolyticus</name>
    <dbReference type="NCBI Taxonomy" id="670"/>
    <lineage>
        <taxon>Bacteria</taxon>
        <taxon>Pseudomonadati</taxon>
        <taxon>Pseudomonadota</taxon>
        <taxon>Gammaproteobacteria</taxon>
        <taxon>Vibrionales</taxon>
        <taxon>Vibrionaceae</taxon>
        <taxon>Vibrio</taxon>
    </lineage>
</organism>
<dbReference type="InterPro" id="IPR052411">
    <property type="entry name" value="c-mor_Regulatory_Protein"/>
</dbReference>
<dbReference type="RefSeq" id="WP_141179939.1">
    <property type="nucleotide sequence ID" value="NZ_CP041202.1"/>
</dbReference>
<evidence type="ECO:0000313" key="3">
    <source>
        <dbReference type="Proteomes" id="UP000518904"/>
    </source>
</evidence>
<evidence type="ECO:0000259" key="1">
    <source>
        <dbReference type="Pfam" id="PF08765"/>
    </source>
</evidence>
<dbReference type="PANTHER" id="PTHR37812:SF1">
    <property type="entry name" value="MU-LIKE PROPHAGE FLUMU PROTEIN C"/>
    <property type="match status" value="1"/>
</dbReference>
<dbReference type="InterPro" id="IPR014875">
    <property type="entry name" value="Mor_transcription_activator"/>
</dbReference>
<proteinExistence type="predicted"/>
<dbReference type="PANTHER" id="PTHR37812">
    <property type="entry name" value="MU-LIKE PROPHAGE FLUMU PROTEIN C"/>
    <property type="match status" value="1"/>
</dbReference>
<protein>
    <submittedName>
        <fullName evidence="2">Transcriptional regulator</fullName>
    </submittedName>
</protein>
<accession>A0A7Y0SI66</accession>
<comment type="caution">
    <text evidence="2">The sequence shown here is derived from an EMBL/GenBank/DDBJ whole genome shotgun (WGS) entry which is preliminary data.</text>
</comment>